<accession>A0A8J2ML21</accession>
<dbReference type="OrthoDB" id="7615572at2759"/>
<keyword evidence="2" id="KW-1185">Reference proteome</keyword>
<feature type="non-terminal residue" evidence="1">
    <location>
        <position position="1"/>
    </location>
</feature>
<name>A0A8J2ML21_COTCN</name>
<gene>
    <name evidence="1" type="ORF">HICCMSTLAB_LOCUS6652</name>
</gene>
<feature type="non-terminal residue" evidence="1">
    <location>
        <position position="154"/>
    </location>
</feature>
<evidence type="ECO:0000313" key="1">
    <source>
        <dbReference type="EMBL" id="CAG5093183.1"/>
    </source>
</evidence>
<reference evidence="1" key="1">
    <citation type="submission" date="2021-04" db="EMBL/GenBank/DDBJ databases">
        <authorList>
            <person name="Chebbi M.A.C M."/>
        </authorList>
    </citation>
    <scope>NUCLEOTIDE SEQUENCE</scope>
</reference>
<organism evidence="1 2">
    <name type="scientific">Cotesia congregata</name>
    <name type="common">Parasitoid wasp</name>
    <name type="synonym">Apanteles congregatus</name>
    <dbReference type="NCBI Taxonomy" id="51543"/>
    <lineage>
        <taxon>Eukaryota</taxon>
        <taxon>Metazoa</taxon>
        <taxon>Ecdysozoa</taxon>
        <taxon>Arthropoda</taxon>
        <taxon>Hexapoda</taxon>
        <taxon>Insecta</taxon>
        <taxon>Pterygota</taxon>
        <taxon>Neoptera</taxon>
        <taxon>Endopterygota</taxon>
        <taxon>Hymenoptera</taxon>
        <taxon>Apocrita</taxon>
        <taxon>Ichneumonoidea</taxon>
        <taxon>Braconidae</taxon>
        <taxon>Microgastrinae</taxon>
        <taxon>Cotesia</taxon>
    </lineage>
</organism>
<dbReference type="AlphaFoldDB" id="A0A8J2ML21"/>
<sequence>LGSHHERFKRQQQGVVGGGVDPNLGVQLNDTRVIWRDVQSAFNRRIRTGMVVNLLHIDLKNFLLDAKELIINQLQSALQVDASLKVNVILTAKFWKPGGEDQIIETKTFPTKNEEDSDERTIHLLMVEVPSEDMGMDIDDMNIDDIENRIANFE</sequence>
<dbReference type="Proteomes" id="UP000786811">
    <property type="component" value="Unassembled WGS sequence"/>
</dbReference>
<dbReference type="EMBL" id="CAJNRD030001120">
    <property type="protein sequence ID" value="CAG5093183.1"/>
    <property type="molecule type" value="Genomic_DNA"/>
</dbReference>
<evidence type="ECO:0000313" key="2">
    <source>
        <dbReference type="Proteomes" id="UP000786811"/>
    </source>
</evidence>
<protein>
    <submittedName>
        <fullName evidence="1">Uncharacterized protein</fullName>
    </submittedName>
</protein>
<proteinExistence type="predicted"/>
<comment type="caution">
    <text evidence="1">The sequence shown here is derived from an EMBL/GenBank/DDBJ whole genome shotgun (WGS) entry which is preliminary data.</text>
</comment>